<dbReference type="PANTHER" id="PTHR21320">
    <property type="entry name" value="CYTOCHROME C OXIDASE ASSEMBLY PROTEIN COX11-RELATED"/>
    <property type="match status" value="1"/>
</dbReference>
<comment type="subcellular location">
    <subcellularLocation>
        <location evidence="2">Cell inner membrane</location>
        <topology evidence="2">Single-pass type II membrane protein</topology>
        <orientation evidence="2">Periplasmic side</orientation>
    </subcellularLocation>
</comment>
<keyword evidence="7 10" id="KW-1133">Transmembrane helix</keyword>
<dbReference type="STRING" id="1122124.GCA_000423165_00276"/>
<dbReference type="GO" id="GO:0005507">
    <property type="term" value="F:copper ion binding"/>
    <property type="evidence" value="ECO:0007669"/>
    <property type="project" value="InterPro"/>
</dbReference>
<dbReference type="Proteomes" id="UP000287022">
    <property type="component" value="Unassembled WGS sequence"/>
</dbReference>
<organism evidence="11 12">
    <name type="scientific">Pseudidiomarina sediminum</name>
    <dbReference type="NCBI Taxonomy" id="431675"/>
    <lineage>
        <taxon>Bacteria</taxon>
        <taxon>Pseudomonadati</taxon>
        <taxon>Pseudomonadota</taxon>
        <taxon>Gammaproteobacteria</taxon>
        <taxon>Alteromonadales</taxon>
        <taxon>Idiomarinaceae</taxon>
        <taxon>Pseudidiomarina</taxon>
    </lineage>
</organism>
<dbReference type="PANTHER" id="PTHR21320:SF3">
    <property type="entry name" value="CYTOCHROME C OXIDASE ASSEMBLY PROTEIN COX11, MITOCHONDRIAL-RELATED"/>
    <property type="match status" value="1"/>
</dbReference>
<dbReference type="RefSeq" id="WP_026861357.1">
    <property type="nucleotide sequence ID" value="NZ_JAHVIQ010000001.1"/>
</dbReference>
<keyword evidence="9 10" id="KW-0472">Membrane</keyword>
<dbReference type="InterPro" id="IPR007533">
    <property type="entry name" value="Cyt_c_oxidase_assmbl_CtaG"/>
</dbReference>
<evidence type="ECO:0000256" key="1">
    <source>
        <dbReference type="ARBA" id="ARBA00004007"/>
    </source>
</evidence>
<reference evidence="12" key="1">
    <citation type="journal article" date="2018" name="Front. Microbiol.">
        <title>Genome-Based Analysis Reveals the Taxonomy and Diversity of the Family Idiomarinaceae.</title>
        <authorList>
            <person name="Liu Y."/>
            <person name="Lai Q."/>
            <person name="Shao Z."/>
        </authorList>
    </citation>
    <scope>NUCLEOTIDE SEQUENCE [LARGE SCALE GENOMIC DNA]</scope>
    <source>
        <strain evidence="12">c121</strain>
    </source>
</reference>
<evidence type="ECO:0000256" key="6">
    <source>
        <dbReference type="ARBA" id="ARBA00022968"/>
    </source>
</evidence>
<evidence type="ECO:0000313" key="11">
    <source>
        <dbReference type="EMBL" id="RUO74822.1"/>
    </source>
</evidence>
<keyword evidence="5 10" id="KW-0812">Transmembrane</keyword>
<dbReference type="PIRSF" id="PIRSF005413">
    <property type="entry name" value="COX11"/>
    <property type="match status" value="1"/>
</dbReference>
<protein>
    <recommendedName>
        <fullName evidence="4">Cytochrome c oxidase assembly protein CtaG</fullName>
    </recommendedName>
</protein>
<dbReference type="GO" id="GO:0005886">
    <property type="term" value="C:plasma membrane"/>
    <property type="evidence" value="ECO:0007669"/>
    <property type="project" value="UniProtKB-SubCell"/>
</dbReference>
<dbReference type="NCBIfam" id="NF003465">
    <property type="entry name" value="PRK05089.1"/>
    <property type="match status" value="1"/>
</dbReference>
<evidence type="ECO:0000256" key="7">
    <source>
        <dbReference type="ARBA" id="ARBA00022989"/>
    </source>
</evidence>
<feature type="transmembrane region" description="Helical" evidence="10">
    <location>
        <begin position="17"/>
        <end position="35"/>
    </location>
</feature>
<evidence type="ECO:0000256" key="2">
    <source>
        <dbReference type="ARBA" id="ARBA00004382"/>
    </source>
</evidence>
<dbReference type="InterPro" id="IPR023471">
    <property type="entry name" value="CtaG/Cox11_dom_sf"/>
</dbReference>
<keyword evidence="6" id="KW-0735">Signal-anchor</keyword>
<dbReference type="AlphaFoldDB" id="A0A432ZBT1"/>
<dbReference type="SUPFAM" id="SSF110111">
    <property type="entry name" value="Ctag/Cox11"/>
    <property type="match status" value="1"/>
</dbReference>
<keyword evidence="8" id="KW-0186">Copper</keyword>
<gene>
    <name evidence="11" type="ORF">CWI80_05690</name>
</gene>
<evidence type="ECO:0000256" key="8">
    <source>
        <dbReference type="ARBA" id="ARBA00023008"/>
    </source>
</evidence>
<accession>A0A432ZBT1</accession>
<evidence type="ECO:0000256" key="3">
    <source>
        <dbReference type="ARBA" id="ARBA00009620"/>
    </source>
</evidence>
<dbReference type="EMBL" id="PIQE01000001">
    <property type="protein sequence ID" value="RUO74822.1"/>
    <property type="molecule type" value="Genomic_DNA"/>
</dbReference>
<evidence type="ECO:0000313" key="12">
    <source>
        <dbReference type="Proteomes" id="UP000287022"/>
    </source>
</evidence>
<dbReference type="Gene3D" id="2.60.370.10">
    <property type="entry name" value="Ctag/Cox11"/>
    <property type="match status" value="1"/>
</dbReference>
<name>A0A432ZBT1_9GAMM</name>
<comment type="function">
    <text evidence="1">Exerts its effect at some terminal stage of cytochrome c oxidase synthesis, probably by being involved in the insertion of the copper B into subunit I.</text>
</comment>
<keyword evidence="12" id="KW-1185">Reference proteome</keyword>
<dbReference type="Pfam" id="PF04442">
    <property type="entry name" value="CtaG_Cox11"/>
    <property type="match status" value="1"/>
</dbReference>
<comment type="similarity">
    <text evidence="3">Belongs to the COX11/CtaG family.</text>
</comment>
<sequence length="192" mass="21204">MSEQPTRPDNTRIVRRLLLTVIGMFAFGFALVPLYDVFCDITGFNGRFTDGQAAANTRSVDTSRTINVQFITRVNQGMPWDFAPEVTSVRVHPGETKVVNFLAKNRTGKNMVAQAIPSVAPGEASLYLNKVECFCFNQQPLAAGDNVAMPMQFYLDPEIPADIHTVTLSYTMYDMTENVTPDALAALMPTTN</sequence>
<evidence type="ECO:0000256" key="5">
    <source>
        <dbReference type="ARBA" id="ARBA00022692"/>
    </source>
</evidence>
<evidence type="ECO:0000256" key="9">
    <source>
        <dbReference type="ARBA" id="ARBA00023136"/>
    </source>
</evidence>
<evidence type="ECO:0000256" key="10">
    <source>
        <dbReference type="SAM" id="Phobius"/>
    </source>
</evidence>
<evidence type="ECO:0000256" key="4">
    <source>
        <dbReference type="ARBA" id="ARBA00015384"/>
    </source>
</evidence>
<comment type="caution">
    <text evidence="11">The sequence shown here is derived from an EMBL/GenBank/DDBJ whole genome shotgun (WGS) entry which is preliminary data.</text>
</comment>
<proteinExistence type="inferred from homology"/>